<dbReference type="AlphaFoldDB" id="A0A183DBN2"/>
<gene>
    <name evidence="1" type="ORF">GPUH_LOCUS6124</name>
</gene>
<accession>A0A183DBN2</accession>
<dbReference type="Proteomes" id="UP000271098">
    <property type="component" value="Unassembled WGS sequence"/>
</dbReference>
<dbReference type="EMBL" id="UYRT01013902">
    <property type="protein sequence ID" value="VDK53493.1"/>
    <property type="molecule type" value="Genomic_DNA"/>
</dbReference>
<dbReference type="WBParaSite" id="GPUH_0000613101-mRNA-1">
    <property type="protein sequence ID" value="GPUH_0000613101-mRNA-1"/>
    <property type="gene ID" value="GPUH_0000613101"/>
</dbReference>
<evidence type="ECO:0000313" key="2">
    <source>
        <dbReference type="Proteomes" id="UP000271098"/>
    </source>
</evidence>
<organism evidence="3">
    <name type="scientific">Gongylonema pulchrum</name>
    <dbReference type="NCBI Taxonomy" id="637853"/>
    <lineage>
        <taxon>Eukaryota</taxon>
        <taxon>Metazoa</taxon>
        <taxon>Ecdysozoa</taxon>
        <taxon>Nematoda</taxon>
        <taxon>Chromadorea</taxon>
        <taxon>Rhabditida</taxon>
        <taxon>Spirurina</taxon>
        <taxon>Spiruromorpha</taxon>
        <taxon>Spiruroidea</taxon>
        <taxon>Gongylonematidae</taxon>
        <taxon>Gongylonema</taxon>
    </lineage>
</organism>
<name>A0A183DBN2_9BILA</name>
<reference evidence="3" key="1">
    <citation type="submission" date="2016-06" db="UniProtKB">
        <authorList>
            <consortium name="WormBaseParasite"/>
        </authorList>
    </citation>
    <scope>IDENTIFICATION</scope>
</reference>
<evidence type="ECO:0000313" key="1">
    <source>
        <dbReference type="EMBL" id="VDK53493.1"/>
    </source>
</evidence>
<proteinExistence type="predicted"/>
<protein>
    <submittedName>
        <fullName evidence="3">Transcriptional regulator</fullName>
    </submittedName>
</protein>
<evidence type="ECO:0000313" key="3">
    <source>
        <dbReference type="WBParaSite" id="GPUH_0000613101-mRNA-1"/>
    </source>
</evidence>
<sequence length="52" mass="6224">MEVQCPFRITLQRIASSEFAEYFFDKFDKNGSRLAMVISKSMRSFRNVWNQL</sequence>
<keyword evidence="2" id="KW-1185">Reference proteome</keyword>
<reference evidence="1 2" key="2">
    <citation type="submission" date="2018-11" db="EMBL/GenBank/DDBJ databases">
        <authorList>
            <consortium name="Pathogen Informatics"/>
        </authorList>
    </citation>
    <scope>NUCLEOTIDE SEQUENCE [LARGE SCALE GENOMIC DNA]</scope>
</reference>